<name>A0A0U1RHX9_NEIMA</name>
<keyword evidence="1" id="KW-0472">Membrane</keyword>
<dbReference type="PIRSF" id="PIRSF016195">
    <property type="entry name" value="UCP016195"/>
    <property type="match status" value="1"/>
</dbReference>
<keyword evidence="1" id="KW-1133">Transmembrane helix</keyword>
<proteinExistence type="predicted"/>
<evidence type="ECO:0000313" key="2">
    <source>
        <dbReference type="EMBL" id="CAM08031.1"/>
    </source>
</evidence>
<dbReference type="KEGG" id="nma:NMA0784"/>
<evidence type="ECO:0000313" key="3">
    <source>
        <dbReference type="Proteomes" id="UP000000626"/>
    </source>
</evidence>
<dbReference type="EnsemblBacteria" id="CAM08031">
    <property type="protein sequence ID" value="CAM08031"/>
    <property type="gene ID" value="NMA0784"/>
</dbReference>
<reference evidence="2 3" key="1">
    <citation type="journal article" date="2000" name="Nature">
        <title>Complete DNA sequence of a serogroup A strain of Neisseria meningitidis Z2491.</title>
        <authorList>
            <person name="Parkhill J."/>
            <person name="Achtman M."/>
            <person name="James K.D."/>
            <person name="Bentley S.D."/>
            <person name="Churcher C."/>
            <person name="Klee S.R."/>
            <person name="Morelli G."/>
            <person name="Basham D."/>
            <person name="Brown D."/>
            <person name="Chillingworth T."/>
            <person name="Davies R.M."/>
            <person name="Davis P."/>
            <person name="Devlin K."/>
            <person name="Feltwell T."/>
            <person name="Hamlin N."/>
            <person name="Holroyd S."/>
            <person name="Jagels K."/>
            <person name="Leather S."/>
            <person name="Moule S."/>
            <person name="Mungall K."/>
            <person name="Quail M.A."/>
            <person name="Rajandream M.A."/>
            <person name="Rutherford K.M."/>
            <person name="Simmonds M."/>
            <person name="Skelton J."/>
            <person name="Whitehead S."/>
            <person name="Spratt B.G."/>
            <person name="Barrell B.G."/>
        </authorList>
    </citation>
    <scope>NUCLEOTIDE SEQUENCE [LARGE SCALE GENOMIC DNA]</scope>
    <source>
        <strain evidence="3">DSM 15465 / Z2491</strain>
    </source>
</reference>
<feature type="transmembrane region" description="Helical" evidence="1">
    <location>
        <begin position="118"/>
        <end position="138"/>
    </location>
</feature>
<evidence type="ECO:0000256" key="1">
    <source>
        <dbReference type="SAM" id="Phobius"/>
    </source>
</evidence>
<feature type="transmembrane region" description="Helical" evidence="1">
    <location>
        <begin position="55"/>
        <end position="73"/>
    </location>
</feature>
<dbReference type="AlphaFoldDB" id="A0A0U1RHX9"/>
<dbReference type="Proteomes" id="UP000000626">
    <property type="component" value="Chromosome"/>
</dbReference>
<feature type="transmembrane region" description="Helical" evidence="1">
    <location>
        <begin position="144"/>
        <end position="165"/>
    </location>
</feature>
<gene>
    <name evidence="2" type="ordered locus">NMA0784</name>
</gene>
<dbReference type="InterPro" id="IPR014478">
    <property type="entry name" value="UCP016195"/>
</dbReference>
<keyword evidence="1" id="KW-0812">Transmembrane</keyword>
<protein>
    <submittedName>
        <fullName evidence="2">Possible membrane protein</fullName>
    </submittedName>
</protein>
<sequence length="173" mass="20841">MKDSLMDFFDFFAQGKYKKIATEQGLDRKYFIFHYIVCNLSAISSFCLMKVIHSYTILCLLIMIIGIAFGFILRNRVLSIVKNKQKFLSDMFPLEMPFFSRVYKIPILARFLNRGMKWLYLQNFFCLVMICFSISLILNEERGWMPYFICYWFGLFYPANTYYVFLSRDYKRI</sequence>
<dbReference type="EMBL" id="AL157959">
    <property type="protein sequence ID" value="CAM08031.1"/>
    <property type="molecule type" value="Genomic_DNA"/>
</dbReference>
<organism evidence="2 3">
    <name type="scientific">Neisseria meningitidis serogroup A / serotype 4A (strain DSM 15465 / Z2491)</name>
    <dbReference type="NCBI Taxonomy" id="122587"/>
    <lineage>
        <taxon>Bacteria</taxon>
        <taxon>Pseudomonadati</taxon>
        <taxon>Pseudomonadota</taxon>
        <taxon>Betaproteobacteria</taxon>
        <taxon>Neisseriales</taxon>
        <taxon>Neisseriaceae</taxon>
        <taxon>Neisseria</taxon>
    </lineage>
</organism>
<dbReference type="HOGENOM" id="CLU_1584730_0_0_4"/>
<accession>A0A0U1RHX9</accession>